<sequence length="130" mass="14166">MPMYSSLPINGDSTGLSARPSNGNSTKVRLNTSKCKRQWPAPATMALRDSLAPCRKNSSAMARLVTQPNATAIWPLAGSSEARITVAIRVRVKLSGRNRGRVISNSSRGCQERRDDSNVTTCYRLTPMSQ</sequence>
<comment type="caution">
    <text evidence="2">The sequence shown here is derived from an EMBL/GenBank/DDBJ whole genome shotgun (WGS) entry which is preliminary data.</text>
</comment>
<accession>A0A109LEN3</accession>
<protein>
    <submittedName>
        <fullName evidence="2">Uncharacterized protein</fullName>
    </submittedName>
</protein>
<organism evidence="2 3">
    <name type="scientific">Pseudomonas fluorescens</name>
    <dbReference type="NCBI Taxonomy" id="294"/>
    <lineage>
        <taxon>Bacteria</taxon>
        <taxon>Pseudomonadati</taxon>
        <taxon>Pseudomonadota</taxon>
        <taxon>Gammaproteobacteria</taxon>
        <taxon>Pseudomonadales</taxon>
        <taxon>Pseudomonadaceae</taxon>
        <taxon>Pseudomonas</taxon>
    </lineage>
</organism>
<evidence type="ECO:0000313" key="2">
    <source>
        <dbReference type="EMBL" id="KWV86089.1"/>
    </source>
</evidence>
<evidence type="ECO:0000256" key="1">
    <source>
        <dbReference type="SAM" id="MobiDB-lite"/>
    </source>
</evidence>
<evidence type="ECO:0000313" key="3">
    <source>
        <dbReference type="Proteomes" id="UP000061348"/>
    </source>
</evidence>
<feature type="region of interest" description="Disordered" evidence="1">
    <location>
        <begin position="1"/>
        <end position="30"/>
    </location>
</feature>
<gene>
    <name evidence="2" type="ORF">PFLmoz3_04288</name>
</gene>
<dbReference type="AlphaFoldDB" id="A0A109LEN3"/>
<feature type="compositionally biased region" description="Polar residues" evidence="1">
    <location>
        <begin position="7"/>
        <end position="30"/>
    </location>
</feature>
<dbReference type="Proteomes" id="UP000061348">
    <property type="component" value="Unassembled WGS sequence"/>
</dbReference>
<proteinExistence type="predicted"/>
<dbReference type="EMBL" id="LCYA01000105">
    <property type="protein sequence ID" value="KWV86089.1"/>
    <property type="molecule type" value="Genomic_DNA"/>
</dbReference>
<reference evidence="2 3" key="1">
    <citation type="submission" date="2015-05" db="EMBL/GenBank/DDBJ databases">
        <title>A genomic and transcriptomic approach to investigate the blue pigment phenotype in Pseudomonas fluorescens.</title>
        <authorList>
            <person name="Andreani N.A."/>
            <person name="Cardazzo B."/>
        </authorList>
    </citation>
    <scope>NUCLEOTIDE SEQUENCE [LARGE SCALE GENOMIC DNA]</scope>
    <source>
        <strain evidence="2 3">Ps_22</strain>
    </source>
</reference>
<name>A0A109LEN3_PSEFL</name>